<sequence length="55" mass="6222">MAVPPPALDDQPRPFTLCLYRPAARWRFFSLALPSEGTPVMKRRTSFQEALGMSL</sequence>
<organism evidence="1 2">
    <name type="scientific">Microbotryum silenes-dioicae</name>
    <dbReference type="NCBI Taxonomy" id="796604"/>
    <lineage>
        <taxon>Eukaryota</taxon>
        <taxon>Fungi</taxon>
        <taxon>Dikarya</taxon>
        <taxon>Basidiomycota</taxon>
        <taxon>Pucciniomycotina</taxon>
        <taxon>Microbotryomycetes</taxon>
        <taxon>Microbotryales</taxon>
        <taxon>Microbotryaceae</taxon>
        <taxon>Microbotryum</taxon>
    </lineage>
</organism>
<dbReference type="Proteomes" id="UP000249464">
    <property type="component" value="Unassembled WGS sequence"/>
</dbReference>
<gene>
    <name evidence="1" type="primary">BQ5605_C002g01705</name>
    <name evidence="1" type="ORF">BQ5605_C002G01705</name>
</gene>
<evidence type="ECO:0000313" key="1">
    <source>
        <dbReference type="EMBL" id="SGY34944.1"/>
    </source>
</evidence>
<protein>
    <submittedName>
        <fullName evidence="1">BQ5605_C002g01705 protein</fullName>
    </submittedName>
</protein>
<proteinExistence type="predicted"/>
<evidence type="ECO:0000313" key="2">
    <source>
        <dbReference type="Proteomes" id="UP000249464"/>
    </source>
</evidence>
<name>A0A2X0MLH1_9BASI</name>
<accession>A0A2X0MLH1</accession>
<keyword evidence="2" id="KW-1185">Reference proteome</keyword>
<dbReference type="EMBL" id="FQNC01000041">
    <property type="protein sequence ID" value="SGY34944.1"/>
    <property type="molecule type" value="Genomic_DNA"/>
</dbReference>
<reference evidence="1 2" key="1">
    <citation type="submission" date="2016-11" db="EMBL/GenBank/DDBJ databases">
        <authorList>
            <person name="Jaros S."/>
            <person name="Januszkiewicz K."/>
            <person name="Wedrychowicz H."/>
        </authorList>
    </citation>
    <scope>NUCLEOTIDE SEQUENCE [LARGE SCALE GENOMIC DNA]</scope>
</reference>
<dbReference type="AlphaFoldDB" id="A0A2X0MLH1"/>